<dbReference type="Gene3D" id="1.20.120.1460">
    <property type="match status" value="1"/>
</dbReference>
<dbReference type="InterPro" id="IPR001269">
    <property type="entry name" value="DUS_fam"/>
</dbReference>
<feature type="site" description="Interacts with tRNA; defines subfamily-specific binding signature" evidence="9">
    <location>
        <position position="302"/>
    </location>
</feature>
<feature type="site" description="Interacts with tRNA; defines subfamily-specific binding signature" evidence="9">
    <location>
        <position position="186"/>
    </location>
</feature>
<dbReference type="Proteomes" id="UP000199150">
    <property type="component" value="Unassembled WGS sequence"/>
</dbReference>
<comment type="catalytic activity">
    <reaction evidence="9">
        <text>5,6-dihydrouridine(20a) in tRNA + NAD(+) = uridine(20a) in tRNA + NADH + H(+)</text>
        <dbReference type="Rhea" id="RHEA:53348"/>
        <dbReference type="Rhea" id="RHEA-COMP:13535"/>
        <dbReference type="Rhea" id="RHEA-COMP:13536"/>
        <dbReference type="ChEBI" id="CHEBI:15378"/>
        <dbReference type="ChEBI" id="CHEBI:57540"/>
        <dbReference type="ChEBI" id="CHEBI:57945"/>
        <dbReference type="ChEBI" id="CHEBI:65315"/>
        <dbReference type="ChEBI" id="CHEBI:74443"/>
    </reaction>
</comment>
<dbReference type="GO" id="GO:0010181">
    <property type="term" value="F:FMN binding"/>
    <property type="evidence" value="ECO:0007669"/>
    <property type="project" value="UniProtKB-UniRule"/>
</dbReference>
<comment type="similarity">
    <text evidence="10">Belongs to the dus family.</text>
</comment>
<dbReference type="NCBIfam" id="NF008774">
    <property type="entry name" value="PRK11815.1"/>
    <property type="match status" value="1"/>
</dbReference>
<evidence type="ECO:0000256" key="6">
    <source>
        <dbReference type="ARBA" id="ARBA00022857"/>
    </source>
</evidence>
<dbReference type="InterPro" id="IPR035587">
    <property type="entry name" value="DUS-like_FMN-bd"/>
</dbReference>
<feature type="binding site" evidence="9 12">
    <location>
        <begin position="237"/>
        <end position="238"/>
    </location>
    <ligand>
        <name>FMN</name>
        <dbReference type="ChEBI" id="CHEBI:58210"/>
    </ligand>
</feature>
<feature type="binding site" evidence="9 12">
    <location>
        <position position="73"/>
    </location>
    <ligand>
        <name>FMN</name>
        <dbReference type="ChEBI" id="CHEBI:58210"/>
    </ligand>
</feature>
<keyword evidence="7 9" id="KW-0694">RNA-binding</keyword>
<sequence>MTDKKEKFIDSNYNRFSVAPMMDWTDRHCRAFHRTLTRHALLYTEMVTTKAVIHGDRERLLGYSEVEHPVALQLGGSEPDELAQCAKIAEDWGYEEVNLNCGCPSDRVQSGAFGACLMREPQLVAECMQAMIEATDLPVTVKCRIGVDDQEPRDSLFALVEACEKAGVTSFAVHARKAWLKGLSPKENRDVPPLDYELVYELKRAKSHLTIAINGGIGTLEEARAHLTHGVDGVMLGRAAYHEPALLGQVDRLFFGAETDVGPFEALDAYRPYMAGQLAIGVPLSHMTRHMLGVMHGLPGARAFRRIMTVESIAPGAGLEVLDRAIAAVREALAAVEARREAYEQIRDAG</sequence>
<dbReference type="RefSeq" id="WP_090645855.1">
    <property type="nucleotide sequence ID" value="NZ_CBCRYE010000001.1"/>
</dbReference>
<dbReference type="EC" id="1.3.1.91" evidence="9"/>
<keyword evidence="5 9" id="KW-0819">tRNA processing</keyword>
<comment type="catalytic activity">
    <reaction evidence="9">
        <text>5,6-dihydrouridine(20) in tRNA + NAD(+) = uridine(20) in tRNA + NADH + H(+)</text>
        <dbReference type="Rhea" id="RHEA:53340"/>
        <dbReference type="Rhea" id="RHEA-COMP:13533"/>
        <dbReference type="Rhea" id="RHEA-COMP:13534"/>
        <dbReference type="ChEBI" id="CHEBI:15378"/>
        <dbReference type="ChEBI" id="CHEBI:57540"/>
        <dbReference type="ChEBI" id="CHEBI:57945"/>
        <dbReference type="ChEBI" id="CHEBI:65315"/>
        <dbReference type="ChEBI" id="CHEBI:74443"/>
        <dbReference type="EC" id="1.3.1.91"/>
    </reaction>
</comment>
<keyword evidence="13" id="KW-0175">Coiled coil</keyword>
<keyword evidence="3 9" id="KW-0285">Flavoprotein</keyword>
<feature type="site" description="Interacts with tRNA" evidence="9">
    <location>
        <position position="189"/>
    </location>
</feature>
<dbReference type="SUPFAM" id="SSF51395">
    <property type="entry name" value="FMN-linked oxidoreductases"/>
    <property type="match status" value="1"/>
</dbReference>
<accession>A0A1G4QYH6</accession>
<dbReference type="PROSITE" id="PS01136">
    <property type="entry name" value="UPF0034"/>
    <property type="match status" value="1"/>
</dbReference>
<comment type="cofactor">
    <cofactor evidence="1 9 10 12">
        <name>FMN</name>
        <dbReference type="ChEBI" id="CHEBI:58210"/>
    </cofactor>
</comment>
<evidence type="ECO:0000313" key="16">
    <source>
        <dbReference type="Proteomes" id="UP000199150"/>
    </source>
</evidence>
<comment type="similarity">
    <text evidence="9">Belongs to the Dus family. DusA subfamily.</text>
</comment>
<dbReference type="AlphaFoldDB" id="A0A1G4QYH6"/>
<keyword evidence="12" id="KW-0547">Nucleotide-binding</keyword>
<dbReference type="InterPro" id="IPR018517">
    <property type="entry name" value="tRNA_hU_synthase_CS"/>
</dbReference>
<keyword evidence="4 9" id="KW-0288">FMN</keyword>
<dbReference type="EMBL" id="FMTS01000001">
    <property type="protein sequence ID" value="SCW49487.1"/>
    <property type="molecule type" value="Genomic_DNA"/>
</dbReference>
<evidence type="ECO:0000256" key="1">
    <source>
        <dbReference type="ARBA" id="ARBA00001917"/>
    </source>
</evidence>
<evidence type="ECO:0000256" key="8">
    <source>
        <dbReference type="ARBA" id="ARBA00023002"/>
    </source>
</evidence>
<feature type="site" description="Interacts with tRNA; defines subfamily-specific binding signature" evidence="9">
    <location>
        <position position="305"/>
    </location>
</feature>
<evidence type="ECO:0000256" key="10">
    <source>
        <dbReference type="PIRNR" id="PIRNR006621"/>
    </source>
</evidence>
<evidence type="ECO:0000256" key="13">
    <source>
        <dbReference type="SAM" id="Coils"/>
    </source>
</evidence>
<keyword evidence="6 9" id="KW-0521">NADP</keyword>
<dbReference type="Gene3D" id="3.20.20.70">
    <property type="entry name" value="Aldolase class I"/>
    <property type="match status" value="1"/>
</dbReference>
<feature type="binding site" evidence="9 12">
    <location>
        <position position="142"/>
    </location>
    <ligand>
        <name>FMN</name>
        <dbReference type="ChEBI" id="CHEBI:58210"/>
    </ligand>
</feature>
<feature type="active site" description="Proton donor" evidence="9 11">
    <location>
        <position position="103"/>
    </location>
</feature>
<evidence type="ECO:0000256" key="3">
    <source>
        <dbReference type="ARBA" id="ARBA00022630"/>
    </source>
</evidence>
<feature type="binding site" evidence="9 12">
    <location>
        <position position="174"/>
    </location>
    <ligand>
        <name>FMN</name>
        <dbReference type="ChEBI" id="CHEBI:58210"/>
    </ligand>
</feature>
<dbReference type="HAMAP" id="MF_02041">
    <property type="entry name" value="DusA_subfam"/>
    <property type="match status" value="1"/>
</dbReference>
<evidence type="ECO:0000256" key="5">
    <source>
        <dbReference type="ARBA" id="ARBA00022694"/>
    </source>
</evidence>
<feature type="domain" description="DUS-like FMN-binding" evidence="14">
    <location>
        <begin position="18"/>
        <end position="309"/>
    </location>
</feature>
<dbReference type="InterPro" id="IPR004653">
    <property type="entry name" value="DusA"/>
</dbReference>
<gene>
    <name evidence="9" type="primary">dusA</name>
    <name evidence="15" type="ORF">SAMN02927928_1611</name>
</gene>
<dbReference type="GO" id="GO:0102264">
    <property type="term" value="F:tRNA-dihydrouridine20 synthase activity"/>
    <property type="evidence" value="ECO:0007669"/>
    <property type="project" value="UniProtKB-EC"/>
</dbReference>
<dbReference type="STRING" id="260084.SAMN02927928_1611"/>
<dbReference type="PIRSF" id="PIRSF006621">
    <property type="entry name" value="Dus"/>
    <property type="match status" value="1"/>
</dbReference>
<evidence type="ECO:0000259" key="14">
    <source>
        <dbReference type="Pfam" id="PF01207"/>
    </source>
</evidence>
<dbReference type="PANTHER" id="PTHR42907:SF1">
    <property type="entry name" value="FMN-LINKED OXIDOREDUCTASES SUPERFAMILY PROTEIN"/>
    <property type="match status" value="1"/>
</dbReference>
<evidence type="ECO:0000256" key="7">
    <source>
        <dbReference type="ARBA" id="ARBA00022884"/>
    </source>
</evidence>
<feature type="site" description="Interacts with tRNA" evidence="9">
    <location>
        <position position="100"/>
    </location>
</feature>
<keyword evidence="8 9" id="KW-0560">Oxidoreductase</keyword>
<dbReference type="Pfam" id="PF01207">
    <property type="entry name" value="Dus"/>
    <property type="match status" value="1"/>
</dbReference>
<name>A0A1G4QYH6_9CAUL</name>
<organism evidence="15 16">
    <name type="scientific">Asticcacaulis taihuensis</name>
    <dbReference type="NCBI Taxonomy" id="260084"/>
    <lineage>
        <taxon>Bacteria</taxon>
        <taxon>Pseudomonadati</taxon>
        <taxon>Pseudomonadota</taxon>
        <taxon>Alphaproteobacteria</taxon>
        <taxon>Caulobacterales</taxon>
        <taxon>Caulobacteraceae</taxon>
        <taxon>Asticcacaulis</taxon>
    </lineage>
</organism>
<dbReference type="GO" id="GO:0102266">
    <property type="term" value="F:tRNA-dihydrouridine20a synthase activity"/>
    <property type="evidence" value="ECO:0007669"/>
    <property type="project" value="RHEA"/>
</dbReference>
<dbReference type="CDD" id="cd02801">
    <property type="entry name" value="DUS_like_FMN"/>
    <property type="match status" value="1"/>
</dbReference>
<keyword evidence="2 9" id="KW-0820">tRNA-binding</keyword>
<feature type="binding site" evidence="9 12">
    <location>
        <begin position="214"/>
        <end position="216"/>
    </location>
    <ligand>
        <name>FMN</name>
        <dbReference type="ChEBI" id="CHEBI:58210"/>
    </ligand>
</feature>
<evidence type="ECO:0000256" key="12">
    <source>
        <dbReference type="PIRSR" id="PIRSR006621-2"/>
    </source>
</evidence>
<evidence type="ECO:0000313" key="15">
    <source>
        <dbReference type="EMBL" id="SCW49487.1"/>
    </source>
</evidence>
<reference evidence="16" key="1">
    <citation type="submission" date="2016-10" db="EMBL/GenBank/DDBJ databases">
        <authorList>
            <person name="Varghese N."/>
            <person name="Submissions S."/>
        </authorList>
    </citation>
    <scope>NUCLEOTIDE SEQUENCE [LARGE SCALE GENOMIC DNA]</scope>
    <source>
        <strain evidence="16">CGMCC 1.3431</strain>
    </source>
</reference>
<comment type="catalytic activity">
    <reaction evidence="9">
        <text>5,6-dihydrouridine(20) in tRNA + NADP(+) = uridine(20) in tRNA + NADPH + H(+)</text>
        <dbReference type="Rhea" id="RHEA:53336"/>
        <dbReference type="Rhea" id="RHEA-COMP:13533"/>
        <dbReference type="Rhea" id="RHEA-COMP:13534"/>
        <dbReference type="ChEBI" id="CHEBI:15378"/>
        <dbReference type="ChEBI" id="CHEBI:57783"/>
        <dbReference type="ChEBI" id="CHEBI:58349"/>
        <dbReference type="ChEBI" id="CHEBI:65315"/>
        <dbReference type="ChEBI" id="CHEBI:74443"/>
        <dbReference type="EC" id="1.3.1.91"/>
    </reaction>
</comment>
<dbReference type="GO" id="GO:0000049">
    <property type="term" value="F:tRNA binding"/>
    <property type="evidence" value="ECO:0007669"/>
    <property type="project" value="UniProtKB-UniRule"/>
</dbReference>
<dbReference type="OrthoDB" id="9783413at2"/>
<evidence type="ECO:0000256" key="11">
    <source>
        <dbReference type="PIRSR" id="PIRSR006621-1"/>
    </source>
</evidence>
<feature type="binding site" evidence="9 12">
    <location>
        <begin position="20"/>
        <end position="22"/>
    </location>
    <ligand>
        <name>FMN</name>
        <dbReference type="ChEBI" id="CHEBI:58210"/>
    </ligand>
</feature>
<dbReference type="NCBIfam" id="TIGR00742">
    <property type="entry name" value="yjbN"/>
    <property type="match status" value="1"/>
</dbReference>
<proteinExistence type="inferred from homology"/>
<evidence type="ECO:0000256" key="4">
    <source>
        <dbReference type="ARBA" id="ARBA00022643"/>
    </source>
</evidence>
<comment type="catalytic activity">
    <reaction evidence="9">
        <text>5,6-dihydrouridine(20a) in tRNA + NADP(+) = uridine(20a) in tRNA + NADPH + H(+)</text>
        <dbReference type="Rhea" id="RHEA:53344"/>
        <dbReference type="Rhea" id="RHEA-COMP:13535"/>
        <dbReference type="Rhea" id="RHEA-COMP:13536"/>
        <dbReference type="ChEBI" id="CHEBI:15378"/>
        <dbReference type="ChEBI" id="CHEBI:57783"/>
        <dbReference type="ChEBI" id="CHEBI:58349"/>
        <dbReference type="ChEBI" id="CHEBI:65315"/>
        <dbReference type="ChEBI" id="CHEBI:74443"/>
    </reaction>
</comment>
<dbReference type="InterPro" id="IPR013785">
    <property type="entry name" value="Aldolase_TIM"/>
</dbReference>
<dbReference type="GO" id="GO:0050660">
    <property type="term" value="F:flavin adenine dinucleotide binding"/>
    <property type="evidence" value="ECO:0007669"/>
    <property type="project" value="InterPro"/>
</dbReference>
<dbReference type="PANTHER" id="PTHR42907">
    <property type="entry name" value="FMN-LINKED OXIDOREDUCTASES SUPERFAMILY PROTEIN"/>
    <property type="match status" value="1"/>
</dbReference>
<evidence type="ECO:0000256" key="9">
    <source>
        <dbReference type="HAMAP-Rule" id="MF_02041"/>
    </source>
</evidence>
<protein>
    <recommendedName>
        <fullName evidence="9">tRNA-dihydrouridine(20/20a) synthase</fullName>
        <ecNumber evidence="9">1.3.1.91</ecNumber>
    </recommendedName>
    <alternativeName>
        <fullName evidence="9">U20-specific dihydrouridine synthase</fullName>
        <shortName evidence="9">U20-specific Dus</shortName>
    </alternativeName>
    <alternativeName>
        <fullName evidence="9">tRNA-dihydrouridine synthase A</fullName>
    </alternativeName>
</protein>
<comment type="function">
    <text evidence="9">Catalyzes the synthesis of 5,6-dihydrouridine (D), a modified base found in the D-loop of most tRNAs, via the reduction of the C5-C6 double bond in target uridines. Specifically modifies U20 and U20a in tRNAs.</text>
</comment>
<keyword evidence="16" id="KW-1185">Reference proteome</keyword>
<feature type="coiled-coil region" evidence="13">
    <location>
        <begin position="319"/>
        <end position="346"/>
    </location>
</feature>
<evidence type="ECO:0000256" key="2">
    <source>
        <dbReference type="ARBA" id="ARBA00022555"/>
    </source>
</evidence>